<proteinExistence type="predicted"/>
<dbReference type="SUPFAM" id="SSF54373">
    <property type="entry name" value="FAD-linked reductases, C-terminal domain"/>
    <property type="match status" value="1"/>
</dbReference>
<dbReference type="Gene3D" id="3.90.660.20">
    <property type="entry name" value="Protoporphyrinogen oxidase, mitochondrial, domain 2"/>
    <property type="match status" value="1"/>
</dbReference>
<evidence type="ECO:0000313" key="3">
    <source>
        <dbReference type="Proteomes" id="UP001300745"/>
    </source>
</evidence>
<feature type="domain" description="Amine oxidase" evidence="1">
    <location>
        <begin position="11"/>
        <end position="431"/>
    </location>
</feature>
<dbReference type="EMBL" id="JAPJDO010000004">
    <property type="protein sequence ID" value="MCX2936301.1"/>
    <property type="molecule type" value="Genomic_DNA"/>
</dbReference>
<dbReference type="SUPFAM" id="SSF51905">
    <property type="entry name" value="FAD/NAD(P)-binding domain"/>
    <property type="match status" value="1"/>
</dbReference>
<dbReference type="Gene3D" id="3.50.50.60">
    <property type="entry name" value="FAD/NAD(P)-binding domain"/>
    <property type="match status" value="2"/>
</dbReference>
<name>A0ABT3S9V7_9MYCO</name>
<keyword evidence="3" id="KW-1185">Reference proteome</keyword>
<dbReference type="RefSeq" id="WP_265995960.1">
    <property type="nucleotide sequence ID" value="NZ_JAPJDN010000004.1"/>
</dbReference>
<dbReference type="InterPro" id="IPR036188">
    <property type="entry name" value="FAD/NAD-bd_sf"/>
</dbReference>
<dbReference type="Pfam" id="PF01593">
    <property type="entry name" value="Amino_oxidase"/>
    <property type="match status" value="1"/>
</dbReference>
<dbReference type="InterPro" id="IPR002937">
    <property type="entry name" value="Amino_oxidase"/>
</dbReference>
<organism evidence="2 3">
    <name type="scientific">Mycobacterium pinniadriaticum</name>
    <dbReference type="NCBI Taxonomy" id="2994102"/>
    <lineage>
        <taxon>Bacteria</taxon>
        <taxon>Bacillati</taxon>
        <taxon>Actinomycetota</taxon>
        <taxon>Actinomycetes</taxon>
        <taxon>Mycobacteriales</taxon>
        <taxon>Mycobacteriaceae</taxon>
        <taxon>Mycobacterium</taxon>
    </lineage>
</organism>
<dbReference type="Proteomes" id="UP001300745">
    <property type="component" value="Unassembled WGS sequence"/>
</dbReference>
<evidence type="ECO:0000259" key="1">
    <source>
        <dbReference type="Pfam" id="PF01593"/>
    </source>
</evidence>
<dbReference type="PANTHER" id="PTHR42923">
    <property type="entry name" value="PROTOPORPHYRINOGEN OXIDASE"/>
    <property type="match status" value="1"/>
</dbReference>
<protein>
    <submittedName>
        <fullName evidence="2">FAD-dependent oxidoreductase</fullName>
    </submittedName>
</protein>
<comment type="caution">
    <text evidence="2">The sequence shown here is derived from an EMBL/GenBank/DDBJ whole genome shotgun (WGS) entry which is preliminary data.</text>
</comment>
<dbReference type="InterPro" id="IPR050464">
    <property type="entry name" value="Zeta_carotene_desat/Oxidored"/>
</dbReference>
<sequence>MRRVAVIGAGLGGLTAAYRLQQSGCDVEVFEAGDTAGGRVQTVRARGYAMDTGASALGSTYHGYLALAAELGVQITDTAPYVAIARNGEIHLLDMNRMARSGLRTPLLSVGGKVRVARLAVDVAMAKLRGRLDYADMAKAAPLDTESARGYALRALGSELDSYLCEPIVRTMLIADTDKVSKVELFSGIANIFTARIQTVVGGQDRMVDELCRRLAIHLQTPVTEVRRLPHGGVRVCRGGVVSEYDAAVVSCVLPEAAAICPDDRDLLGSLSRSLDYTQCVSVAIGTTRPPDCPAFLLMFPSTESPDIALMFLDHNKSPDRAPAGRGLLSCLWETGASQRMIDEPDEVLVEHSLERVFRSFPELRGAVDYTHVTRWERALPFTRIGAYREIGRLNAALDPASPIQYAADFMSAAGQNTAVEFGTRAARNLLAGPLATTSREPI</sequence>
<evidence type="ECO:0000313" key="2">
    <source>
        <dbReference type="EMBL" id="MCX2936301.1"/>
    </source>
</evidence>
<accession>A0ABT3S9V7</accession>
<gene>
    <name evidence="2" type="ORF">ORI27_06310</name>
</gene>
<reference evidence="2 3" key="1">
    <citation type="submission" date="2022-11" db="EMBL/GenBank/DDBJ databases">
        <title>Mycobacterium sp. nov.</title>
        <authorList>
            <person name="Papic B."/>
            <person name="Spicic S."/>
            <person name="Duvnjak S."/>
        </authorList>
    </citation>
    <scope>NUCLEOTIDE SEQUENCE [LARGE SCALE GENOMIC DNA]</scope>
    <source>
        <strain evidence="2 3">CVI_P4</strain>
    </source>
</reference>
<dbReference type="Gene3D" id="1.10.3110.10">
    <property type="entry name" value="protoporphyrinogen ix oxidase, domain 3"/>
    <property type="match status" value="1"/>
</dbReference>